<feature type="transmembrane region" description="Helical" evidence="1">
    <location>
        <begin position="332"/>
        <end position="355"/>
    </location>
</feature>
<name>A0A0S4TBN3_CRYHO</name>
<accession>A0A0S4TBN3</accession>
<feature type="transmembrane region" description="Helical" evidence="1">
    <location>
        <begin position="218"/>
        <end position="236"/>
    </location>
</feature>
<keyword evidence="1" id="KW-0472">Membrane</keyword>
<dbReference type="AlphaFoldDB" id="A0A0S4TBN3"/>
<gene>
    <name evidence="2" type="ORF">CHUDEA2_2630</name>
</gene>
<reference evidence="2" key="1">
    <citation type="submission" date="2015-08" db="EMBL/GenBank/DDBJ databases">
        <authorList>
            <person name="Babu N.S."/>
            <person name="Beckwith C.J."/>
            <person name="Beseler K.G."/>
            <person name="Brison A."/>
            <person name="Carone J.V."/>
            <person name="Caskin T.P."/>
            <person name="Diamond M."/>
            <person name="Durham M.E."/>
            <person name="Foxe J.M."/>
            <person name="Go M."/>
            <person name="Henderson B.A."/>
            <person name="Jones I.B."/>
            <person name="McGettigan J.A."/>
            <person name="Micheletti S.J."/>
            <person name="Nasrallah M.E."/>
            <person name="Ortiz D."/>
            <person name="Piller C.R."/>
            <person name="Privatt S.R."/>
            <person name="Schneider S.L."/>
            <person name="Sharp S."/>
            <person name="Smith T.C."/>
            <person name="Stanton J.D."/>
            <person name="Ullery H.E."/>
            <person name="Wilson R.J."/>
            <person name="Serrano M.G."/>
            <person name="Buck G."/>
            <person name="Lee V."/>
            <person name="Wang Y."/>
            <person name="Carvalho R."/>
            <person name="Voegtly L."/>
            <person name="Shi R."/>
            <person name="Duckworth R."/>
            <person name="Johnson A."/>
            <person name="Loviza R."/>
            <person name="Walstead R."/>
            <person name="Shah Z."/>
            <person name="Kiflezghi M."/>
            <person name="Wade K."/>
            <person name="Ball S.L."/>
            <person name="Bradley K.W."/>
            <person name="Asai D.J."/>
            <person name="Bowman C.A."/>
            <person name="Russell D.A."/>
            <person name="Pope W.H."/>
            <person name="Jacobs-Sera D."/>
            <person name="Hendrix R.W."/>
            <person name="Hatfull G.F."/>
        </authorList>
    </citation>
    <scope>NUCLEOTIDE SEQUENCE [LARGE SCALE GENOMIC DNA]</scope>
</reference>
<dbReference type="VEuPathDB" id="CryptoDB:CHUDEA2_2630"/>
<evidence type="ECO:0000256" key="1">
    <source>
        <dbReference type="SAM" id="Phobius"/>
    </source>
</evidence>
<dbReference type="OrthoDB" id="340715at2759"/>
<feature type="transmembrane region" description="Helical" evidence="1">
    <location>
        <begin position="9"/>
        <end position="29"/>
    </location>
</feature>
<sequence length="644" mass="72637">MNTLYTSKFIFFGVFTVLCSWFPFTSLLAAPGVCSRSFEGLIKQTNGGINLILVCTVILIGLYLFFSGIGLINLSGCLLRLGMPSDYPNAVMRAFMYSQFRSDSNYSKSEIREANVHLTVNSIYSSSNVNRSVESKQNIDGYYNTHILTLDGEFKKRLKRAMQTAKARLILAIVSVMVVICVSYASFAVFEGSQIFLEPNSIILNHNGIDLLGPESEFGNTCLLLIITAISIVILNMNTCGSFILCIVSCIHFFGLLLFFTLYFINFSNEAGLSFISFESESIQFDWDVHIWGFVGGILEMGAFVISAVSFHIILPGAFKLFPDYEVKSSRIWGITISLILFIFFCGISIILGTVPSFPILPYGLEPSSEGIGLAWRILESKISSNSFFSIKLLKRVFLLGNFITWILFVSIVMKCIDNIIRSISNQVECNFESFSPNKNSLSKRYFLRSAKQQIYGNETNNTRGTCEYLSNDKIEANKVFFWTIVKNLKALVNRNRILDFARYFASSASAIGIIFFVHHKLISEPYLIPIFRSLSASIFSIIVLILPCAIFWFVFYSEMVPQSSSNYQILNLIFLGRVSSRIDRNYEKHRDKLSIYNDNCNFSCNPLTFGFFSITFPILLGCTILVYEISKFASLCLGLRFNS</sequence>
<protein>
    <submittedName>
        <fullName evidence="2">Uncharacterized protein</fullName>
    </submittedName>
</protein>
<feature type="transmembrane region" description="Helical" evidence="1">
    <location>
        <begin position="243"/>
        <end position="265"/>
    </location>
</feature>
<dbReference type="VEuPathDB" id="CryptoDB:Chro.20280"/>
<keyword evidence="1" id="KW-0812">Transmembrane</keyword>
<organism evidence="2">
    <name type="scientific">Cryptosporidium hominis</name>
    <dbReference type="NCBI Taxonomy" id="237895"/>
    <lineage>
        <taxon>Eukaryota</taxon>
        <taxon>Sar</taxon>
        <taxon>Alveolata</taxon>
        <taxon>Apicomplexa</taxon>
        <taxon>Conoidasida</taxon>
        <taxon>Coccidia</taxon>
        <taxon>Eucoccidiorida</taxon>
        <taxon>Eimeriorina</taxon>
        <taxon>Cryptosporidiidae</taxon>
        <taxon>Cryptosporidium</taxon>
    </lineage>
</organism>
<feature type="transmembrane region" description="Helical" evidence="1">
    <location>
        <begin position="397"/>
        <end position="417"/>
    </location>
</feature>
<feature type="transmembrane region" description="Helical" evidence="1">
    <location>
        <begin position="49"/>
        <end position="74"/>
    </location>
</feature>
<feature type="transmembrane region" description="Helical" evidence="1">
    <location>
        <begin position="289"/>
        <end position="311"/>
    </location>
</feature>
<feature type="transmembrane region" description="Helical" evidence="1">
    <location>
        <begin position="531"/>
        <end position="556"/>
    </location>
</feature>
<feature type="transmembrane region" description="Helical" evidence="1">
    <location>
        <begin position="501"/>
        <end position="519"/>
    </location>
</feature>
<dbReference type="EMBL" id="LN877948">
    <property type="protein sequence ID" value="CUV04621.1"/>
    <property type="molecule type" value="Genomic_DNA"/>
</dbReference>
<dbReference type="VEuPathDB" id="CryptoDB:GY17_00002218"/>
<dbReference type="Proteomes" id="UP000199752">
    <property type="component" value="Chromosome 2"/>
</dbReference>
<evidence type="ECO:0000313" key="2">
    <source>
        <dbReference type="EMBL" id="CUV04621.1"/>
    </source>
</evidence>
<proteinExistence type="predicted"/>
<keyword evidence="1" id="KW-1133">Transmembrane helix</keyword>
<dbReference type="VEuPathDB" id="CryptoDB:ChTU502y2012_320g0010"/>
<feature type="transmembrane region" description="Helical" evidence="1">
    <location>
        <begin position="169"/>
        <end position="190"/>
    </location>
</feature>